<reference evidence="1 2" key="1">
    <citation type="submission" date="2018-06" db="EMBL/GenBank/DDBJ databases">
        <title>Pseudomonas diversity within urban Lake Michigan freshwaters.</title>
        <authorList>
            <person name="Batrich M."/>
            <person name="Hatzopoulos T."/>
            <person name="Putonti C."/>
        </authorList>
    </citation>
    <scope>NUCLEOTIDE SEQUENCE [LARGE SCALE GENOMIC DNA]</scope>
    <source>
        <strain evidence="1 2">MB-090714</strain>
    </source>
</reference>
<dbReference type="InterPro" id="IPR025915">
    <property type="entry name" value="Phage_gp49_66"/>
</dbReference>
<organism evidence="1 2">
    <name type="scientific">Aquipseudomonas alcaligenes</name>
    <name type="common">Pseudomonas alcaligenes</name>
    <dbReference type="NCBI Taxonomy" id="43263"/>
    <lineage>
        <taxon>Bacteria</taxon>
        <taxon>Pseudomonadati</taxon>
        <taxon>Pseudomonadota</taxon>
        <taxon>Gammaproteobacteria</taxon>
        <taxon>Pseudomonadales</taxon>
        <taxon>Pseudomonadaceae</taxon>
        <taxon>Aquipseudomonas</taxon>
    </lineage>
</organism>
<protein>
    <submittedName>
        <fullName evidence="1">Uncharacterized protein</fullName>
    </submittedName>
</protein>
<evidence type="ECO:0000313" key="1">
    <source>
        <dbReference type="EMBL" id="PYC19534.1"/>
    </source>
</evidence>
<gene>
    <name evidence="1" type="ORF">DMO17_19345</name>
</gene>
<dbReference type="AlphaFoldDB" id="A0A2V4KNU4"/>
<dbReference type="Proteomes" id="UP000248146">
    <property type="component" value="Unassembled WGS sequence"/>
</dbReference>
<dbReference type="OrthoDB" id="5688154at2"/>
<accession>A0A2V4KNU4</accession>
<name>A0A2V4KNU4_AQUAC</name>
<proteinExistence type="predicted"/>
<sequence length="199" mass="20852">MTPSEQDKALEAQILAKGLTAPRVLPEQIDELVSRLSFHTYVIPGTTVTVAAAIGPGNFVVAIGKAGAASAENFDEMVGRNRAISRAKDAARNQLWELEGYRLKRNLLDLQEFGGLDQVLEVAANMPPELADVWATSAVPFVALHQVDAPPRPCCVGAACTGACGATPGRIVELDPSESVRPCSICNASKVEGSTGAAV</sequence>
<comment type="caution">
    <text evidence="1">The sequence shown here is derived from an EMBL/GenBank/DDBJ whole genome shotgun (WGS) entry which is preliminary data.</text>
</comment>
<dbReference type="RefSeq" id="WP_110684112.1">
    <property type="nucleotide sequence ID" value="NZ_QJRX01000014.1"/>
</dbReference>
<dbReference type="EMBL" id="QJRX01000014">
    <property type="protein sequence ID" value="PYC19534.1"/>
    <property type="molecule type" value="Genomic_DNA"/>
</dbReference>
<evidence type="ECO:0000313" key="2">
    <source>
        <dbReference type="Proteomes" id="UP000248146"/>
    </source>
</evidence>
<dbReference type="Pfam" id="PF13876">
    <property type="entry name" value="Phage_gp49_66"/>
    <property type="match status" value="1"/>
</dbReference>